<dbReference type="EMBL" id="RSCD01000019">
    <property type="protein sequence ID" value="RSH85630.1"/>
    <property type="molecule type" value="Genomic_DNA"/>
</dbReference>
<dbReference type="GO" id="GO:0005524">
    <property type="term" value="F:ATP binding"/>
    <property type="evidence" value="ECO:0007669"/>
    <property type="project" value="UniProtKB-KW"/>
</dbReference>
<dbReference type="SUPFAM" id="SSF52374">
    <property type="entry name" value="Nucleotidylyl transferase"/>
    <property type="match status" value="1"/>
</dbReference>
<dbReference type="Gene3D" id="3.30.1360.70">
    <property type="entry name" value="Arginyl tRNA synthetase N-terminal domain"/>
    <property type="match status" value="1"/>
</dbReference>
<evidence type="ECO:0000256" key="6">
    <source>
        <dbReference type="ARBA" id="ARBA00022917"/>
    </source>
</evidence>
<sequence>MSTSTSTAPPVVDPHPAVNPQYALPELPVVKGADPERVPIDAFRLAVAKQVAEIWDVEVEKVFAGVDTGKKGADLAVAIPRFKKGKPDEWAKKVLEAFKPNTAISKVENEGAFLLFTINKETFTYHMLRTINLASRAARNNPTSKTLHYGTTDEGQGKHMLIDFSSPNIAKPFHAGHLRSTIIGAVISNLHEAMGWKVTRLNYLGDWGTQYGMLSVGFDRYGSEEELVRDPIQHLFKVYVRINQDKSDETERFNKGEITDAESTVHAAAKRVFKAMEDGDEKALAQWRRFRELSIEKLKETYAKLNIHFDVYWGESQVSKESMQRAIEICEAKGLTCEDRGALLVDLTKYKMDKAIIRKADGTTIYLTRDLGGAYDKWNTYHFDKHIYVVQAAQSLHFRQLYKTLELMGEEFAGRFEHVSFGMVTGMSTRRGTVVFLDDILEEATETMHEQMRSNEAKYAQVEDPETTSAVIGSTAVKIQDLSGKRINDYAFDMRRCTSFEGDFGPFIQYSHVRLCSVQRKNPNVPVPVSVDEIDVSLLDHPKVHEIIYHLALYPTAVRNAFQYNEPSTIVTWCFRISHLVGSAWETIKVAGAEEESAKARLFLYITTRDVLANAMKLLSLTPIERM</sequence>
<dbReference type="InterPro" id="IPR001278">
    <property type="entry name" value="Arg-tRNA-ligase"/>
</dbReference>
<organism evidence="12 13">
    <name type="scientific">Saitozyma podzolica</name>
    <dbReference type="NCBI Taxonomy" id="1890683"/>
    <lineage>
        <taxon>Eukaryota</taxon>
        <taxon>Fungi</taxon>
        <taxon>Dikarya</taxon>
        <taxon>Basidiomycota</taxon>
        <taxon>Agaricomycotina</taxon>
        <taxon>Tremellomycetes</taxon>
        <taxon>Tremellales</taxon>
        <taxon>Trimorphomycetaceae</taxon>
        <taxon>Saitozyma</taxon>
    </lineage>
</organism>
<evidence type="ECO:0000256" key="3">
    <source>
        <dbReference type="ARBA" id="ARBA00022598"/>
    </source>
</evidence>
<evidence type="ECO:0000256" key="7">
    <source>
        <dbReference type="ARBA" id="ARBA00023146"/>
    </source>
</evidence>
<dbReference type="Gene3D" id="1.10.730.10">
    <property type="entry name" value="Isoleucyl-tRNA Synthetase, Domain 1"/>
    <property type="match status" value="1"/>
</dbReference>
<dbReference type="GO" id="GO:0005739">
    <property type="term" value="C:mitochondrion"/>
    <property type="evidence" value="ECO:0007669"/>
    <property type="project" value="TreeGrafter"/>
</dbReference>
<keyword evidence="4 10" id="KW-0547">Nucleotide-binding</keyword>
<dbReference type="InterPro" id="IPR009080">
    <property type="entry name" value="tRNAsynth_Ia_anticodon-bd"/>
</dbReference>
<dbReference type="PANTHER" id="PTHR11956">
    <property type="entry name" value="ARGINYL-TRNA SYNTHETASE"/>
    <property type="match status" value="1"/>
</dbReference>
<evidence type="ECO:0000313" key="12">
    <source>
        <dbReference type="EMBL" id="RSH85630.1"/>
    </source>
</evidence>
<dbReference type="Pfam" id="PF00750">
    <property type="entry name" value="tRNA-synt_1d"/>
    <property type="match status" value="1"/>
</dbReference>
<dbReference type="OrthoDB" id="68056at2759"/>
<dbReference type="GO" id="GO:0032543">
    <property type="term" value="P:mitochondrial translation"/>
    <property type="evidence" value="ECO:0007669"/>
    <property type="project" value="TreeGrafter"/>
</dbReference>
<dbReference type="SMART" id="SM00836">
    <property type="entry name" value="DALR_1"/>
    <property type="match status" value="1"/>
</dbReference>
<evidence type="ECO:0000256" key="10">
    <source>
        <dbReference type="RuleBase" id="RU363038"/>
    </source>
</evidence>
<dbReference type="GO" id="GO:0006420">
    <property type="term" value="P:arginyl-tRNA aminoacylation"/>
    <property type="evidence" value="ECO:0007669"/>
    <property type="project" value="InterPro"/>
</dbReference>
<keyword evidence="6 10" id="KW-0648">Protein biosynthesis</keyword>
<accession>A0A427Y3E1</accession>
<evidence type="ECO:0000256" key="2">
    <source>
        <dbReference type="ARBA" id="ARBA00012837"/>
    </source>
</evidence>
<dbReference type="PANTHER" id="PTHR11956:SF11">
    <property type="entry name" value="ARGININE--TRNA LIGASE, MITOCHONDRIAL-RELATED"/>
    <property type="match status" value="1"/>
</dbReference>
<dbReference type="STRING" id="1890683.A0A427Y3E1"/>
<dbReference type="InterPro" id="IPR014729">
    <property type="entry name" value="Rossmann-like_a/b/a_fold"/>
</dbReference>
<keyword evidence="5 10" id="KW-0067">ATP-binding</keyword>
<dbReference type="AlphaFoldDB" id="A0A427Y3E1"/>
<keyword evidence="13" id="KW-1185">Reference proteome</keyword>
<evidence type="ECO:0000256" key="9">
    <source>
        <dbReference type="ARBA" id="ARBA00049339"/>
    </source>
</evidence>
<dbReference type="CDD" id="cd07956">
    <property type="entry name" value="Anticodon_Ia_Arg"/>
    <property type="match status" value="1"/>
</dbReference>
<reference evidence="12 13" key="1">
    <citation type="submission" date="2018-11" db="EMBL/GenBank/DDBJ databases">
        <title>Genome sequence of Saitozyma podzolica DSM 27192.</title>
        <authorList>
            <person name="Aliyu H."/>
            <person name="Gorte O."/>
            <person name="Ochsenreither K."/>
        </authorList>
    </citation>
    <scope>NUCLEOTIDE SEQUENCE [LARGE SCALE GENOMIC DNA]</scope>
    <source>
        <strain evidence="12 13">DSM 27192</strain>
    </source>
</reference>
<dbReference type="InterPro" id="IPR008909">
    <property type="entry name" value="DALR_anticod-bd"/>
</dbReference>
<keyword evidence="3 10" id="KW-0436">Ligase</keyword>
<evidence type="ECO:0000256" key="4">
    <source>
        <dbReference type="ARBA" id="ARBA00022741"/>
    </source>
</evidence>
<dbReference type="SUPFAM" id="SSF47323">
    <property type="entry name" value="Anticodon-binding domain of a subclass of class I aminoacyl-tRNA synthetases"/>
    <property type="match status" value="1"/>
</dbReference>
<evidence type="ECO:0000313" key="13">
    <source>
        <dbReference type="Proteomes" id="UP000279259"/>
    </source>
</evidence>
<dbReference type="InterPro" id="IPR001412">
    <property type="entry name" value="aa-tRNA-synth_I_CS"/>
</dbReference>
<feature type="domain" description="DALR anticodon binding" evidence="11">
    <location>
        <begin position="508"/>
        <end position="627"/>
    </location>
</feature>
<dbReference type="EC" id="6.1.1.19" evidence="2"/>
<protein>
    <recommendedName>
        <fullName evidence="2">arginine--tRNA ligase</fullName>
        <ecNumber evidence="2">6.1.1.19</ecNumber>
    </recommendedName>
    <alternativeName>
        <fullName evidence="8">Arginyl-tRNA synthetase</fullName>
    </alternativeName>
</protein>
<dbReference type="InterPro" id="IPR035684">
    <property type="entry name" value="ArgRS_core"/>
</dbReference>
<comment type="catalytic activity">
    <reaction evidence="9">
        <text>tRNA(Arg) + L-arginine + ATP = L-arginyl-tRNA(Arg) + AMP + diphosphate</text>
        <dbReference type="Rhea" id="RHEA:20301"/>
        <dbReference type="Rhea" id="RHEA-COMP:9658"/>
        <dbReference type="Rhea" id="RHEA-COMP:9673"/>
        <dbReference type="ChEBI" id="CHEBI:30616"/>
        <dbReference type="ChEBI" id="CHEBI:32682"/>
        <dbReference type="ChEBI" id="CHEBI:33019"/>
        <dbReference type="ChEBI" id="CHEBI:78442"/>
        <dbReference type="ChEBI" id="CHEBI:78513"/>
        <dbReference type="ChEBI" id="CHEBI:456215"/>
        <dbReference type="EC" id="6.1.1.19"/>
    </reaction>
</comment>
<dbReference type="SUPFAM" id="SSF55190">
    <property type="entry name" value="Arginyl-tRNA synthetase (ArgRS), N-terminal 'additional' domain"/>
    <property type="match status" value="1"/>
</dbReference>
<proteinExistence type="inferred from homology"/>
<gene>
    <name evidence="12" type="ORF">EHS25_003769</name>
</gene>
<comment type="caution">
    <text evidence="12">The sequence shown here is derived from an EMBL/GenBank/DDBJ whole genome shotgun (WGS) entry which is preliminary data.</text>
</comment>
<name>A0A427Y3E1_9TREE</name>
<dbReference type="Pfam" id="PF05746">
    <property type="entry name" value="DALR_1"/>
    <property type="match status" value="1"/>
</dbReference>
<dbReference type="Proteomes" id="UP000279259">
    <property type="component" value="Unassembled WGS sequence"/>
</dbReference>
<keyword evidence="7 10" id="KW-0030">Aminoacyl-tRNA synthetase</keyword>
<dbReference type="Gene3D" id="3.40.50.620">
    <property type="entry name" value="HUPs"/>
    <property type="match status" value="1"/>
</dbReference>
<dbReference type="GO" id="GO:0004814">
    <property type="term" value="F:arginine-tRNA ligase activity"/>
    <property type="evidence" value="ECO:0007669"/>
    <property type="project" value="UniProtKB-EC"/>
</dbReference>
<dbReference type="FunFam" id="1.10.730.10:FF:000006">
    <property type="entry name" value="Arginyl-tRNA synthetase 2, mitochondrial"/>
    <property type="match status" value="1"/>
</dbReference>
<evidence type="ECO:0000256" key="1">
    <source>
        <dbReference type="ARBA" id="ARBA00005594"/>
    </source>
</evidence>
<evidence type="ECO:0000256" key="5">
    <source>
        <dbReference type="ARBA" id="ARBA00022840"/>
    </source>
</evidence>
<evidence type="ECO:0000256" key="8">
    <source>
        <dbReference type="ARBA" id="ARBA00033033"/>
    </source>
</evidence>
<dbReference type="NCBIfam" id="TIGR00456">
    <property type="entry name" value="argS"/>
    <property type="match status" value="1"/>
</dbReference>
<dbReference type="PROSITE" id="PS00178">
    <property type="entry name" value="AA_TRNA_LIGASE_I"/>
    <property type="match status" value="1"/>
</dbReference>
<evidence type="ECO:0000259" key="11">
    <source>
        <dbReference type="SMART" id="SM00836"/>
    </source>
</evidence>
<dbReference type="CDD" id="cd00671">
    <property type="entry name" value="ArgRS_core"/>
    <property type="match status" value="1"/>
</dbReference>
<dbReference type="InterPro" id="IPR036695">
    <property type="entry name" value="Arg-tRNA-synth_N_sf"/>
</dbReference>
<comment type="similarity">
    <text evidence="1 10">Belongs to the class-I aminoacyl-tRNA synthetase family.</text>
</comment>
<dbReference type="PRINTS" id="PR01038">
    <property type="entry name" value="TRNASYNTHARG"/>
</dbReference>
<dbReference type="FunFam" id="3.40.50.620:FF:000058">
    <property type="entry name" value="Mitochondrial arginyl-tRNA synthetase"/>
    <property type="match status" value="1"/>
</dbReference>